<proteinExistence type="predicted"/>
<organism evidence="1">
    <name type="scientific">Sheuella amnicola</name>
    <dbReference type="NCBI Taxonomy" id="2707330"/>
    <lineage>
        <taxon>Bacteria</taxon>
        <taxon>Pseudomonadati</taxon>
        <taxon>Pseudomonadota</taxon>
        <taxon>Betaproteobacteria</taxon>
        <taxon>Burkholderiales</taxon>
        <taxon>Alcaligenaceae</taxon>
        <taxon>Sheuella</taxon>
    </lineage>
</organism>
<reference evidence="1" key="1">
    <citation type="submission" date="2020-02" db="EMBL/GenBank/DDBJ databases">
        <authorList>
            <person name="Chen W.-M."/>
        </authorList>
    </citation>
    <scope>NUCLEOTIDE SEQUENCE</scope>
    <source>
        <strain evidence="1">NBD-18</strain>
    </source>
</reference>
<accession>A0A6B2R5W4</accession>
<dbReference type="RefSeq" id="WP_163656243.1">
    <property type="nucleotide sequence ID" value="NZ_JAAGRN010000012.1"/>
</dbReference>
<gene>
    <name evidence="1" type="ORF">G3I67_14435</name>
</gene>
<evidence type="ECO:0000313" key="1">
    <source>
        <dbReference type="EMBL" id="NDY84427.1"/>
    </source>
</evidence>
<dbReference type="AlphaFoldDB" id="A0A6B2R5W4"/>
<dbReference type="EMBL" id="JAAGRN010000012">
    <property type="protein sequence ID" value="NDY84427.1"/>
    <property type="molecule type" value="Genomic_DNA"/>
</dbReference>
<comment type="caution">
    <text evidence="1">The sequence shown here is derived from an EMBL/GenBank/DDBJ whole genome shotgun (WGS) entry which is preliminary data.</text>
</comment>
<sequence length="171" mass="18800">MTVPINVPSLFFIAEPAPPETLPPLIEPVFIKFVTLPRFENASLLLVIDPLLLKVVIVELEFQMLVFEVFMTPVLEFVKMLIPGDEFLNPMYPVIVPSFTTVEPAPPAKMALPEGGDRAAPLEIVTAQLAVEATETVENRVPLRICTGQMSSTTACAWLINANTLSTPNRK</sequence>
<name>A0A6B2R5W4_9BURK</name>
<protein>
    <submittedName>
        <fullName evidence="1">Uncharacterized protein</fullName>
    </submittedName>
</protein>